<organism evidence="2 3">
    <name type="scientific">Polarella glacialis</name>
    <name type="common">Dinoflagellate</name>
    <dbReference type="NCBI Taxonomy" id="89957"/>
    <lineage>
        <taxon>Eukaryota</taxon>
        <taxon>Sar</taxon>
        <taxon>Alveolata</taxon>
        <taxon>Dinophyceae</taxon>
        <taxon>Suessiales</taxon>
        <taxon>Suessiaceae</taxon>
        <taxon>Polarella</taxon>
    </lineage>
</organism>
<feature type="non-terminal residue" evidence="2">
    <location>
        <position position="249"/>
    </location>
</feature>
<evidence type="ECO:0000256" key="1">
    <source>
        <dbReference type="SAM" id="MobiDB-lite"/>
    </source>
</evidence>
<protein>
    <submittedName>
        <fullName evidence="2">Uncharacterized protein</fullName>
    </submittedName>
</protein>
<evidence type="ECO:0000313" key="3">
    <source>
        <dbReference type="Proteomes" id="UP000626109"/>
    </source>
</evidence>
<dbReference type="AlphaFoldDB" id="A0A813JEJ3"/>
<feature type="compositionally biased region" description="Low complexity" evidence="1">
    <location>
        <begin position="60"/>
        <end position="94"/>
    </location>
</feature>
<sequence length="249" mass="27150">MGEDSSNNNNNDPDGTPVNNNNYNNNSNNNNNNNDNPQLESTPELPQQLDQPPECPTTPTPTTTPTATTPTTTAAAATTAPTATTPTPTPTTTTMQTPPQLIEEEGLREQLKAKMELKERLREKSRAEHQAAVQRLEKSTGLPPREQVDEPQRALMAVLTRPSKLPKARKKPQGPCDKCDGPHDAEDCPHFKKVRDDHKDAWAKYGSVAGQEAEGDLAGGEELVLRSARVFRQPGDGSCLFHSLAYAHN</sequence>
<reference evidence="2" key="1">
    <citation type="submission" date="2021-02" db="EMBL/GenBank/DDBJ databases">
        <authorList>
            <person name="Dougan E. K."/>
            <person name="Rhodes N."/>
            <person name="Thang M."/>
            <person name="Chan C."/>
        </authorList>
    </citation>
    <scope>NUCLEOTIDE SEQUENCE</scope>
</reference>
<feature type="compositionally biased region" description="Basic and acidic residues" evidence="1">
    <location>
        <begin position="119"/>
        <end position="129"/>
    </location>
</feature>
<feature type="compositionally biased region" description="Low complexity" evidence="1">
    <location>
        <begin position="43"/>
        <end position="52"/>
    </location>
</feature>
<feature type="region of interest" description="Disordered" evidence="1">
    <location>
        <begin position="1"/>
        <end position="102"/>
    </location>
</feature>
<feature type="compositionally biased region" description="Low complexity" evidence="1">
    <location>
        <begin position="7"/>
        <end position="36"/>
    </location>
</feature>
<dbReference type="Proteomes" id="UP000626109">
    <property type="component" value="Unassembled WGS sequence"/>
</dbReference>
<evidence type="ECO:0000313" key="2">
    <source>
        <dbReference type="EMBL" id="CAE8674629.1"/>
    </source>
</evidence>
<feature type="compositionally biased region" description="Basic and acidic residues" evidence="1">
    <location>
        <begin position="177"/>
        <end position="190"/>
    </location>
</feature>
<proteinExistence type="predicted"/>
<accession>A0A813JEJ3</accession>
<feature type="region of interest" description="Disordered" evidence="1">
    <location>
        <begin position="119"/>
        <end position="190"/>
    </location>
</feature>
<name>A0A813JEJ3_POLGL</name>
<comment type="caution">
    <text evidence="2">The sequence shown here is derived from an EMBL/GenBank/DDBJ whole genome shotgun (WGS) entry which is preliminary data.</text>
</comment>
<dbReference type="EMBL" id="CAJNNW010024865">
    <property type="protein sequence ID" value="CAE8674629.1"/>
    <property type="molecule type" value="Genomic_DNA"/>
</dbReference>
<gene>
    <name evidence="2" type="ORF">PGLA2088_LOCUS19027</name>
</gene>